<keyword evidence="6" id="KW-0479">Metal-binding</keyword>
<evidence type="ECO:0000313" key="11">
    <source>
        <dbReference type="Proteomes" id="UP000326396"/>
    </source>
</evidence>
<dbReference type="Gene3D" id="1.10.520.10">
    <property type="match status" value="1"/>
</dbReference>
<dbReference type="PROSITE" id="PS00436">
    <property type="entry name" value="PEROXIDASE_2"/>
    <property type="match status" value="1"/>
</dbReference>
<evidence type="ECO:0000256" key="7">
    <source>
        <dbReference type="ARBA" id="ARBA00023002"/>
    </source>
</evidence>
<evidence type="ECO:0000313" key="10">
    <source>
        <dbReference type="EMBL" id="KAD4384530.1"/>
    </source>
</evidence>
<keyword evidence="8" id="KW-0408">Iron</keyword>
<evidence type="ECO:0000259" key="9">
    <source>
        <dbReference type="PROSITE" id="PS50873"/>
    </source>
</evidence>
<dbReference type="InterPro" id="IPR019793">
    <property type="entry name" value="Peroxidases_heam-ligand_BS"/>
</dbReference>
<dbReference type="GO" id="GO:0034599">
    <property type="term" value="P:cellular response to oxidative stress"/>
    <property type="evidence" value="ECO:0007669"/>
    <property type="project" value="InterPro"/>
</dbReference>
<dbReference type="GO" id="GO:0046872">
    <property type="term" value="F:metal ion binding"/>
    <property type="evidence" value="ECO:0007669"/>
    <property type="project" value="UniProtKB-KW"/>
</dbReference>
<dbReference type="InterPro" id="IPR044831">
    <property type="entry name" value="Ccp1-like"/>
</dbReference>
<evidence type="ECO:0000256" key="8">
    <source>
        <dbReference type="ARBA" id="ARBA00023004"/>
    </source>
</evidence>
<evidence type="ECO:0000256" key="2">
    <source>
        <dbReference type="ARBA" id="ARBA00001970"/>
    </source>
</evidence>
<keyword evidence="7" id="KW-0560">Oxidoreductase</keyword>
<dbReference type="GO" id="GO:0042744">
    <property type="term" value="P:hydrogen peroxide catabolic process"/>
    <property type="evidence" value="ECO:0007669"/>
    <property type="project" value="TreeGrafter"/>
</dbReference>
<dbReference type="SUPFAM" id="SSF48113">
    <property type="entry name" value="Heme-dependent peroxidases"/>
    <property type="match status" value="1"/>
</dbReference>
<dbReference type="Pfam" id="PF00141">
    <property type="entry name" value="peroxidase"/>
    <property type="match status" value="1"/>
</dbReference>
<reference evidence="10 11" key="1">
    <citation type="submission" date="2019-05" db="EMBL/GenBank/DDBJ databases">
        <title>Mikania micrantha, genome provides insights into the molecular mechanism of rapid growth.</title>
        <authorList>
            <person name="Liu B."/>
        </authorList>
    </citation>
    <scope>NUCLEOTIDE SEQUENCE [LARGE SCALE GENOMIC DNA]</scope>
    <source>
        <strain evidence="10">NLD-2019</strain>
        <tissue evidence="10">Leaf</tissue>
    </source>
</reference>
<sequence length="478" mass="53450">MSVTGLNLSFRNLGAPNTPHRFEFPSHSSRKIQHRCTCSAVRPILGSPSSSSTAVSNSNENHVCTSYSRRLMTFMITFILPLPKLNHHFGANANAYAADDLALLQGEIRKVLSKSRAAGVLRLVFHDAGTYEMGDDSGGMNGSISFELDRPENKGLKKPLKILMEVKKIVDEKQSVSMADMVAVAGAEAVYLCGGPKIPVQLGRLDSMIPDPEGKLPEETLDALGLKQSFQRKGFSTQELVALSGAHTLGSKGFGNPFVFDNAYYKVLLEKPWLSSAGMSSMVGLPSDRALVEDDECLRWISKYADDQDLFFEDFKNAYIKLVNSGEKWRRIEVDKVEDMSMMMAMLNMNKHNANCGCSKSSHIRVWGESGDICRVMATPKFYAYMLYNKQKSRSRMSSNEIDLENEEMEMKGMMIWGSYVLAGVVQYNYLFEFHGEDMRTLLPMSIPTGGEEEGGFGAPRFPVWWGRRTWGRRRVIN</sequence>
<dbReference type="PANTHER" id="PTHR31356">
    <property type="entry name" value="THYLAKOID LUMENAL 29 KDA PROTEIN, CHLOROPLASTIC-RELATED"/>
    <property type="match status" value="1"/>
</dbReference>
<dbReference type="PANTHER" id="PTHR31356:SF8">
    <property type="entry name" value="L-ASCORBATE PEROXIDASE 6-RELATED"/>
    <property type="match status" value="1"/>
</dbReference>
<dbReference type="PRINTS" id="PR00458">
    <property type="entry name" value="PEROXIDASE"/>
</dbReference>
<evidence type="ECO:0000256" key="4">
    <source>
        <dbReference type="ARBA" id="ARBA00022559"/>
    </source>
</evidence>
<dbReference type="PROSITE" id="PS50873">
    <property type="entry name" value="PEROXIDASE_4"/>
    <property type="match status" value="1"/>
</dbReference>
<dbReference type="AlphaFoldDB" id="A0A5N6N490"/>
<comment type="cofactor">
    <cofactor evidence="2">
        <name>heme b</name>
        <dbReference type="ChEBI" id="CHEBI:60344"/>
    </cofactor>
</comment>
<organism evidence="10 11">
    <name type="scientific">Mikania micrantha</name>
    <name type="common">bitter vine</name>
    <dbReference type="NCBI Taxonomy" id="192012"/>
    <lineage>
        <taxon>Eukaryota</taxon>
        <taxon>Viridiplantae</taxon>
        <taxon>Streptophyta</taxon>
        <taxon>Embryophyta</taxon>
        <taxon>Tracheophyta</taxon>
        <taxon>Spermatophyta</taxon>
        <taxon>Magnoliopsida</taxon>
        <taxon>eudicotyledons</taxon>
        <taxon>Gunneridae</taxon>
        <taxon>Pentapetalae</taxon>
        <taxon>asterids</taxon>
        <taxon>campanulids</taxon>
        <taxon>Asterales</taxon>
        <taxon>Asteraceae</taxon>
        <taxon>Asteroideae</taxon>
        <taxon>Heliantheae alliance</taxon>
        <taxon>Eupatorieae</taxon>
        <taxon>Mikania</taxon>
    </lineage>
</organism>
<comment type="catalytic activity">
    <reaction evidence="1">
        <text>2 a phenolic donor + H2O2 = 2 a phenolic radical donor + 2 H2O</text>
        <dbReference type="Rhea" id="RHEA:56136"/>
        <dbReference type="ChEBI" id="CHEBI:15377"/>
        <dbReference type="ChEBI" id="CHEBI:16240"/>
        <dbReference type="ChEBI" id="CHEBI:139520"/>
        <dbReference type="ChEBI" id="CHEBI:139521"/>
        <dbReference type="EC" id="1.11.1.7"/>
    </reaction>
</comment>
<dbReference type="CDD" id="cd00314">
    <property type="entry name" value="plant_peroxidase_like"/>
    <property type="match status" value="1"/>
</dbReference>
<evidence type="ECO:0000256" key="3">
    <source>
        <dbReference type="ARBA" id="ARBA00006873"/>
    </source>
</evidence>
<evidence type="ECO:0000256" key="1">
    <source>
        <dbReference type="ARBA" id="ARBA00000189"/>
    </source>
</evidence>
<dbReference type="PRINTS" id="PR00459">
    <property type="entry name" value="ASPEROXIDASE"/>
</dbReference>
<evidence type="ECO:0000256" key="5">
    <source>
        <dbReference type="ARBA" id="ARBA00022617"/>
    </source>
</evidence>
<dbReference type="GO" id="GO:0140825">
    <property type="term" value="F:lactoperoxidase activity"/>
    <property type="evidence" value="ECO:0007669"/>
    <property type="project" value="UniProtKB-EC"/>
</dbReference>
<dbReference type="GO" id="GO:0000302">
    <property type="term" value="P:response to reactive oxygen species"/>
    <property type="evidence" value="ECO:0007669"/>
    <property type="project" value="TreeGrafter"/>
</dbReference>
<comment type="similarity">
    <text evidence="3">Belongs to the peroxidase family. Ascorbate peroxidase subfamily.</text>
</comment>
<comment type="caution">
    <text evidence="10">The sequence shown here is derived from an EMBL/GenBank/DDBJ whole genome shotgun (WGS) entry which is preliminary data.</text>
</comment>
<gene>
    <name evidence="10" type="ORF">E3N88_24698</name>
</gene>
<dbReference type="GO" id="GO:0020037">
    <property type="term" value="F:heme binding"/>
    <property type="evidence" value="ECO:0007669"/>
    <property type="project" value="InterPro"/>
</dbReference>
<dbReference type="Proteomes" id="UP000326396">
    <property type="component" value="Linkage Group LG3"/>
</dbReference>
<keyword evidence="11" id="KW-1185">Reference proteome</keyword>
<evidence type="ECO:0000256" key="6">
    <source>
        <dbReference type="ARBA" id="ARBA00022723"/>
    </source>
</evidence>
<proteinExistence type="inferred from homology"/>
<dbReference type="PROSITE" id="PS00435">
    <property type="entry name" value="PEROXIDASE_1"/>
    <property type="match status" value="1"/>
</dbReference>
<dbReference type="InterPro" id="IPR002207">
    <property type="entry name" value="Peroxidase_I"/>
</dbReference>
<name>A0A5N6N490_9ASTR</name>
<feature type="domain" description="Plant heme peroxidase family profile" evidence="9">
    <location>
        <begin position="117"/>
        <end position="378"/>
    </location>
</feature>
<dbReference type="FunFam" id="1.10.520.10:FF:000011">
    <property type="entry name" value="L-ascorbate peroxidase"/>
    <property type="match status" value="1"/>
</dbReference>
<dbReference type="FunFam" id="1.10.420.10:FF:000011">
    <property type="entry name" value="Adenylate/guanylate cyclase"/>
    <property type="match status" value="1"/>
</dbReference>
<accession>A0A5N6N490</accession>
<dbReference type="EMBL" id="SZYD01000013">
    <property type="protein sequence ID" value="KAD4384530.1"/>
    <property type="molecule type" value="Genomic_DNA"/>
</dbReference>
<protein>
    <recommendedName>
        <fullName evidence="9">Plant heme peroxidase family profile domain-containing protein</fullName>
    </recommendedName>
</protein>
<keyword evidence="4" id="KW-0575">Peroxidase</keyword>
<dbReference type="InterPro" id="IPR002016">
    <property type="entry name" value="Haem_peroxidase"/>
</dbReference>
<dbReference type="InterPro" id="IPR010255">
    <property type="entry name" value="Haem_peroxidase_sf"/>
</dbReference>
<dbReference type="Gene3D" id="1.10.420.10">
    <property type="entry name" value="Peroxidase, domain 2"/>
    <property type="match status" value="1"/>
</dbReference>
<dbReference type="OrthoDB" id="2859658at2759"/>
<keyword evidence="5" id="KW-0349">Heme</keyword>
<dbReference type="InterPro" id="IPR019794">
    <property type="entry name" value="Peroxidases_AS"/>
</dbReference>